<evidence type="ECO:0000256" key="1">
    <source>
        <dbReference type="ARBA" id="ARBA00010401"/>
    </source>
</evidence>
<sequence length="343" mass="38848">MILMNSFSTEKAIDEFLATRSIEVKAFLQSKCPRIFASTSIPVPLQRDAESDESWYPPGHGNIFKSMDFTGVLDELIAQGRDICFISNIDNTGATIDLRIAKLMVDSDLDYVMECTDKTEADKKGGTLIEINGHIMHLEMPQVPEDHISDFCSTDLFKIFNTNNIWVNLRAVKKKLATMKMEIIVNKKTLSSGELVNQLETSLGGAIRNFDKVLSIKVPRSRFIPVKKTQDLLIVMSDIYEISDDYSLQMRCTGTKHLPIVELSEHFSKISEFQRRFPEIPSLREMASLKIIGDVYFGRNVTLKGCVEIIVDEGQQLTIKDGECLENIRLIRKSNSETRLVQL</sequence>
<dbReference type="SUPFAM" id="SSF53448">
    <property type="entry name" value="Nucleotide-diphospho-sugar transferases"/>
    <property type="match status" value="1"/>
</dbReference>
<dbReference type="FunFam" id="2.160.10.10:FF:000001">
    <property type="entry name" value="UTP--glucose-1-phosphate uridylyltransferase"/>
    <property type="match status" value="1"/>
</dbReference>
<dbReference type="Pfam" id="PF01704">
    <property type="entry name" value="UDPGP"/>
    <property type="match status" value="1"/>
</dbReference>
<protein>
    <recommendedName>
        <fullName evidence="4">UTP--glucose-1-phosphate uridylyltransferase</fullName>
        <ecNumber evidence="3">2.7.7.9</ecNumber>
    </recommendedName>
</protein>
<reference evidence="9 10" key="1">
    <citation type="submission" date="2018-11" db="EMBL/GenBank/DDBJ databases">
        <authorList>
            <consortium name="Pathogen Informatics"/>
        </authorList>
    </citation>
    <scope>NUCLEOTIDE SEQUENCE [LARGE SCALE GENOMIC DNA]</scope>
</reference>
<dbReference type="GO" id="GO:0003983">
    <property type="term" value="F:UTP:glucose-1-phosphate uridylyltransferase activity"/>
    <property type="evidence" value="ECO:0007669"/>
    <property type="project" value="UniProtKB-EC"/>
</dbReference>
<dbReference type="InterPro" id="IPR029044">
    <property type="entry name" value="Nucleotide-diphossugar_trans"/>
</dbReference>
<dbReference type="InterPro" id="IPR016267">
    <property type="entry name" value="UDPGP_trans"/>
</dbReference>
<evidence type="ECO:0000256" key="6">
    <source>
        <dbReference type="ARBA" id="ARBA00022695"/>
    </source>
</evidence>
<dbReference type="AlphaFoldDB" id="A0A3P6PGG4"/>
<keyword evidence="6" id="KW-0548">Nucleotidyltransferase</keyword>
<dbReference type="Gene3D" id="3.90.550.10">
    <property type="entry name" value="Spore Coat Polysaccharide Biosynthesis Protein SpsA, Chain A"/>
    <property type="match status" value="1"/>
</dbReference>
<evidence type="ECO:0000313" key="9">
    <source>
        <dbReference type="EMBL" id="VDK28423.1"/>
    </source>
</evidence>
<evidence type="ECO:0000256" key="8">
    <source>
        <dbReference type="ARBA" id="ARBA00047432"/>
    </source>
</evidence>
<evidence type="ECO:0000256" key="2">
    <source>
        <dbReference type="ARBA" id="ARBA00011823"/>
    </source>
</evidence>
<dbReference type="EC" id="2.7.7.9" evidence="3"/>
<accession>A0A3P6PGG4</accession>
<dbReference type="EMBL" id="UYRT01000597">
    <property type="protein sequence ID" value="VDK28423.1"/>
    <property type="molecule type" value="Genomic_DNA"/>
</dbReference>
<comment type="function">
    <text evidence="7">UTP--glucose-1-phosphate uridylyltransferase catalyzing the conversion of glucose-1-phosphate into UDP-glucose, a crucial precursor for the production of glycogen.</text>
</comment>
<evidence type="ECO:0000256" key="3">
    <source>
        <dbReference type="ARBA" id="ARBA00012415"/>
    </source>
</evidence>
<dbReference type="Proteomes" id="UP000271098">
    <property type="component" value="Unassembled WGS sequence"/>
</dbReference>
<evidence type="ECO:0000256" key="4">
    <source>
        <dbReference type="ARBA" id="ARBA00019048"/>
    </source>
</evidence>
<dbReference type="PANTHER" id="PTHR43511">
    <property type="match status" value="1"/>
</dbReference>
<evidence type="ECO:0000313" key="10">
    <source>
        <dbReference type="Proteomes" id="UP000271098"/>
    </source>
</evidence>
<dbReference type="Gene3D" id="2.160.10.10">
    <property type="entry name" value="Hexapeptide repeat proteins"/>
    <property type="match status" value="1"/>
</dbReference>
<name>A0A3P6PGG4_9BILA</name>
<comment type="catalytic activity">
    <reaction evidence="8">
        <text>alpha-D-glucose 1-phosphate + UTP + H(+) = UDP-alpha-D-glucose + diphosphate</text>
        <dbReference type="Rhea" id="RHEA:19889"/>
        <dbReference type="ChEBI" id="CHEBI:15378"/>
        <dbReference type="ChEBI" id="CHEBI:33019"/>
        <dbReference type="ChEBI" id="CHEBI:46398"/>
        <dbReference type="ChEBI" id="CHEBI:58601"/>
        <dbReference type="ChEBI" id="CHEBI:58885"/>
        <dbReference type="EC" id="2.7.7.9"/>
    </reaction>
    <physiologicalReaction direction="left-to-right" evidence="8">
        <dbReference type="Rhea" id="RHEA:19890"/>
    </physiologicalReaction>
</comment>
<dbReference type="GO" id="GO:0005978">
    <property type="term" value="P:glycogen biosynthetic process"/>
    <property type="evidence" value="ECO:0007669"/>
    <property type="project" value="UniProtKB-UniPathway"/>
</dbReference>
<keyword evidence="10" id="KW-1185">Reference proteome</keyword>
<gene>
    <name evidence="9" type="ORF">GPUH_LOCUS625</name>
</gene>
<organism evidence="9 10">
    <name type="scientific">Gongylonema pulchrum</name>
    <dbReference type="NCBI Taxonomy" id="637853"/>
    <lineage>
        <taxon>Eukaryota</taxon>
        <taxon>Metazoa</taxon>
        <taxon>Ecdysozoa</taxon>
        <taxon>Nematoda</taxon>
        <taxon>Chromadorea</taxon>
        <taxon>Rhabditida</taxon>
        <taxon>Spirurina</taxon>
        <taxon>Spiruromorpha</taxon>
        <taxon>Spiruroidea</taxon>
        <taxon>Gongylonematidae</taxon>
        <taxon>Gongylonema</taxon>
    </lineage>
</organism>
<proteinExistence type="inferred from homology"/>
<dbReference type="GO" id="GO:0006011">
    <property type="term" value="P:UDP-alpha-D-glucose metabolic process"/>
    <property type="evidence" value="ECO:0007669"/>
    <property type="project" value="InterPro"/>
</dbReference>
<evidence type="ECO:0000256" key="7">
    <source>
        <dbReference type="ARBA" id="ARBA00023579"/>
    </source>
</evidence>
<dbReference type="InterPro" id="IPR002618">
    <property type="entry name" value="UDPGP_fam"/>
</dbReference>
<comment type="subunit">
    <text evidence="2">Homooctamer.</text>
</comment>
<evidence type="ECO:0000256" key="5">
    <source>
        <dbReference type="ARBA" id="ARBA00022679"/>
    </source>
</evidence>
<dbReference type="UniPathway" id="UPA00164"/>
<keyword evidence="5" id="KW-0808">Transferase</keyword>
<dbReference type="OrthoDB" id="932129at2759"/>
<comment type="similarity">
    <text evidence="1">Belongs to the UDPGP type 1 family.</text>
</comment>